<gene>
    <name evidence="2" type="ORF">ACFO9K_10260</name>
</gene>
<dbReference type="RefSeq" id="WP_254269627.1">
    <property type="nucleotide sequence ID" value="NZ_CP100400.1"/>
</dbReference>
<feature type="transmembrane region" description="Helical" evidence="1">
    <location>
        <begin position="77"/>
        <end position="99"/>
    </location>
</feature>
<dbReference type="GO" id="GO:0016787">
    <property type="term" value="F:hydrolase activity"/>
    <property type="evidence" value="ECO:0007669"/>
    <property type="project" value="UniProtKB-KW"/>
</dbReference>
<feature type="transmembrane region" description="Helical" evidence="1">
    <location>
        <begin position="136"/>
        <end position="163"/>
    </location>
</feature>
<dbReference type="Proteomes" id="UP001595945">
    <property type="component" value="Unassembled WGS sequence"/>
</dbReference>
<dbReference type="AlphaFoldDB" id="A0ABD5Q365"/>
<name>A0ABD5Q365_9EURY</name>
<keyword evidence="3" id="KW-1185">Reference proteome</keyword>
<evidence type="ECO:0000313" key="2">
    <source>
        <dbReference type="EMBL" id="MFC4824646.1"/>
    </source>
</evidence>
<dbReference type="EMBL" id="JBHSHT010000001">
    <property type="protein sequence ID" value="MFC4824646.1"/>
    <property type="molecule type" value="Genomic_DNA"/>
</dbReference>
<sequence length="196" mass="20579">MMATTHALFGMALGAVALFVAPEYATAAIAAGAVGGLFPDLDLAGDHRKDLHFPVYYSLLALPALALAAVAPTEATVAAAVFLASAAVHSASDALGGGLELRPWLGTSDRAVYDHRRGRWVAPRRWVRYDGAPEDLLLAAVFAVPGVLYAGRLQLVVLAFLGVSTVYAVFRKRLVEVGESLADRLPPGLAAYVPVE</sequence>
<protein>
    <submittedName>
        <fullName evidence="2">Metal-dependent hydrolase</fullName>
    </submittedName>
</protein>
<reference evidence="2 3" key="1">
    <citation type="journal article" date="2019" name="Int. J. Syst. Evol. Microbiol.">
        <title>The Global Catalogue of Microorganisms (GCM) 10K type strain sequencing project: providing services to taxonomists for standard genome sequencing and annotation.</title>
        <authorList>
            <consortium name="The Broad Institute Genomics Platform"/>
            <consortium name="The Broad Institute Genome Sequencing Center for Infectious Disease"/>
            <person name="Wu L."/>
            <person name="Ma J."/>
        </authorList>
    </citation>
    <scope>NUCLEOTIDE SEQUENCE [LARGE SCALE GENOMIC DNA]</scope>
    <source>
        <strain evidence="2 3">XZYJ18</strain>
    </source>
</reference>
<dbReference type="GeneID" id="73044663"/>
<proteinExistence type="predicted"/>
<accession>A0ABD5Q365</accession>
<organism evidence="2 3">
    <name type="scientific">Halorussus aquaticus</name>
    <dbReference type="NCBI Taxonomy" id="2953748"/>
    <lineage>
        <taxon>Archaea</taxon>
        <taxon>Methanobacteriati</taxon>
        <taxon>Methanobacteriota</taxon>
        <taxon>Stenosarchaea group</taxon>
        <taxon>Halobacteria</taxon>
        <taxon>Halobacteriales</taxon>
        <taxon>Haladaptataceae</taxon>
        <taxon>Halorussus</taxon>
    </lineage>
</organism>
<evidence type="ECO:0000256" key="1">
    <source>
        <dbReference type="SAM" id="Phobius"/>
    </source>
</evidence>
<comment type="caution">
    <text evidence="2">The sequence shown here is derived from an EMBL/GenBank/DDBJ whole genome shotgun (WGS) entry which is preliminary data.</text>
</comment>
<keyword evidence="2" id="KW-0378">Hydrolase</keyword>
<evidence type="ECO:0000313" key="3">
    <source>
        <dbReference type="Proteomes" id="UP001595945"/>
    </source>
</evidence>
<keyword evidence="1" id="KW-1133">Transmembrane helix</keyword>
<feature type="transmembrane region" description="Helical" evidence="1">
    <location>
        <begin position="51"/>
        <end position="70"/>
    </location>
</feature>
<keyword evidence="1" id="KW-0812">Transmembrane</keyword>
<keyword evidence="1" id="KW-0472">Membrane</keyword>